<accession>A0A0D6JME8</accession>
<dbReference type="InterPro" id="IPR015032">
    <property type="entry name" value="ThsB__TIR-like_domain"/>
</dbReference>
<sequence length="161" mass="18436">MVRRVFFSFHFKRDAWRAGQVRNSWLTQPNRESAGFIEGSDWEEVERQGDAAIRRWIDGQLNGTSVTAVLIGKETSERPWVNYEIVESVKKGNGLVGIYIDNIKDKNGLRDTRGINPLSQHQFSDTGGRFSDAYNTYDWVLDRGYDNFGDWVEEAANIAGR</sequence>
<reference evidence="3" key="1">
    <citation type="submission" date="2015-03" db="EMBL/GenBank/DDBJ databases">
        <authorList>
            <person name="Urmite Genomes"/>
        </authorList>
    </citation>
    <scope>NUCLEOTIDE SEQUENCE [LARGE SCALE GENOMIC DNA]</scope>
    <source>
        <strain evidence="3">Arc-Hr</strain>
    </source>
</reference>
<evidence type="ECO:0000313" key="2">
    <source>
        <dbReference type="EMBL" id="CQR49039.1"/>
    </source>
</evidence>
<dbReference type="SUPFAM" id="SSF52206">
    <property type="entry name" value="Hypothetical protein MTH538"/>
    <property type="match status" value="1"/>
</dbReference>
<dbReference type="Pfam" id="PF08937">
    <property type="entry name" value="ThsB_TIR"/>
    <property type="match status" value="1"/>
</dbReference>
<dbReference type="InterPro" id="IPR036490">
    <property type="entry name" value="ThsB_TIR-like_sf"/>
</dbReference>
<keyword evidence="3" id="KW-1185">Reference proteome</keyword>
<protein>
    <recommendedName>
        <fullName evidence="1">Thoeris protein ThsB TIR-like domain-containing protein</fullName>
    </recommendedName>
</protein>
<dbReference type="EMBL" id="CSTE01000001">
    <property type="protein sequence ID" value="CQR49039.1"/>
    <property type="molecule type" value="Genomic_DNA"/>
</dbReference>
<dbReference type="Proteomes" id="UP000198902">
    <property type="component" value="Unassembled WGS sequence"/>
</dbReference>
<dbReference type="OrthoDB" id="350227at2157"/>
<dbReference type="AlphaFoldDB" id="A0A0D6JME8"/>
<evidence type="ECO:0000259" key="1">
    <source>
        <dbReference type="Pfam" id="PF08937"/>
    </source>
</evidence>
<dbReference type="RefSeq" id="WP_089777006.1">
    <property type="nucleotide sequence ID" value="NZ_CABLRR010000001.1"/>
</dbReference>
<proteinExistence type="predicted"/>
<feature type="domain" description="Thoeris protein ThsB TIR-like" evidence="1">
    <location>
        <begin position="6"/>
        <end position="104"/>
    </location>
</feature>
<gene>
    <name evidence="2" type="ORF">BN996_00494</name>
</gene>
<evidence type="ECO:0000313" key="3">
    <source>
        <dbReference type="Proteomes" id="UP000198902"/>
    </source>
</evidence>
<name>A0A0D6JME8_9EURY</name>
<organism evidence="2 3">
    <name type="scientific">Haloferax massiliensis</name>
    <dbReference type="NCBI Taxonomy" id="1476858"/>
    <lineage>
        <taxon>Archaea</taxon>
        <taxon>Methanobacteriati</taxon>
        <taxon>Methanobacteriota</taxon>
        <taxon>Stenosarchaea group</taxon>
        <taxon>Halobacteria</taxon>
        <taxon>Halobacteriales</taxon>
        <taxon>Haloferacaceae</taxon>
        <taxon>Haloferax</taxon>
    </lineage>
</organism>